<evidence type="ECO:0000256" key="3">
    <source>
        <dbReference type="ARBA" id="ARBA00022448"/>
    </source>
</evidence>
<evidence type="ECO:0000313" key="13">
    <source>
        <dbReference type="Proteomes" id="UP000694888"/>
    </source>
</evidence>
<dbReference type="PROSITE" id="PS50283">
    <property type="entry name" value="NA_SOLUT_SYMP_3"/>
    <property type="match status" value="1"/>
</dbReference>
<evidence type="ECO:0000313" key="14">
    <source>
        <dbReference type="RefSeq" id="XP_005110332.1"/>
    </source>
</evidence>
<evidence type="ECO:0000256" key="2">
    <source>
        <dbReference type="ARBA" id="ARBA00006434"/>
    </source>
</evidence>
<evidence type="ECO:0000256" key="9">
    <source>
        <dbReference type="ARBA" id="ARBA00023136"/>
    </source>
</evidence>
<evidence type="ECO:0000256" key="5">
    <source>
        <dbReference type="ARBA" id="ARBA00022692"/>
    </source>
</evidence>
<keyword evidence="6 12" id="KW-1133">Transmembrane helix</keyword>
<organism evidence="13 14">
    <name type="scientific">Aplysia californica</name>
    <name type="common">California sea hare</name>
    <dbReference type="NCBI Taxonomy" id="6500"/>
    <lineage>
        <taxon>Eukaryota</taxon>
        <taxon>Metazoa</taxon>
        <taxon>Spiralia</taxon>
        <taxon>Lophotrochozoa</taxon>
        <taxon>Mollusca</taxon>
        <taxon>Gastropoda</taxon>
        <taxon>Heterobranchia</taxon>
        <taxon>Euthyneura</taxon>
        <taxon>Tectipleura</taxon>
        <taxon>Aplysiida</taxon>
        <taxon>Aplysioidea</taxon>
        <taxon>Aplysiidae</taxon>
        <taxon>Aplysia</taxon>
    </lineage>
</organism>
<dbReference type="PANTHER" id="PTHR42985:SF40">
    <property type="entry name" value="LD47995P-RELATED"/>
    <property type="match status" value="1"/>
</dbReference>
<keyword evidence="5 12" id="KW-0812">Transmembrane</keyword>
<feature type="transmembrane region" description="Helical" evidence="12">
    <location>
        <begin position="20"/>
        <end position="39"/>
    </location>
</feature>
<comment type="similarity">
    <text evidence="2 11">Belongs to the sodium:solute symporter (SSF) (TC 2.A.21) family.</text>
</comment>
<proteinExistence type="inferred from homology"/>
<dbReference type="InterPro" id="IPR038377">
    <property type="entry name" value="Na/Glc_symporter_sf"/>
</dbReference>
<evidence type="ECO:0000256" key="12">
    <source>
        <dbReference type="SAM" id="Phobius"/>
    </source>
</evidence>
<dbReference type="InterPro" id="IPR051163">
    <property type="entry name" value="Sodium:Solute_Symporter_SSF"/>
</dbReference>
<keyword evidence="9 12" id="KW-0472">Membrane</keyword>
<keyword evidence="13" id="KW-1185">Reference proteome</keyword>
<evidence type="ECO:0000256" key="8">
    <source>
        <dbReference type="ARBA" id="ARBA00023065"/>
    </source>
</evidence>
<dbReference type="Proteomes" id="UP000694888">
    <property type="component" value="Unplaced"/>
</dbReference>
<keyword evidence="3" id="KW-0813">Transport</keyword>
<feature type="transmembrane region" description="Helical" evidence="12">
    <location>
        <begin position="51"/>
        <end position="75"/>
    </location>
</feature>
<keyword evidence="4" id="KW-1003">Cell membrane</keyword>
<dbReference type="GeneID" id="101848697"/>
<keyword evidence="10" id="KW-0739">Sodium transport</keyword>
<keyword evidence="7" id="KW-0915">Sodium</keyword>
<dbReference type="Gene3D" id="1.20.1730.10">
    <property type="entry name" value="Sodium/glucose cotransporter"/>
    <property type="match status" value="1"/>
</dbReference>
<keyword evidence="8" id="KW-0406">Ion transport</keyword>
<accession>A0ABM0K755</accession>
<evidence type="ECO:0000256" key="6">
    <source>
        <dbReference type="ARBA" id="ARBA00022989"/>
    </source>
</evidence>
<evidence type="ECO:0000256" key="7">
    <source>
        <dbReference type="ARBA" id="ARBA00023053"/>
    </source>
</evidence>
<evidence type="ECO:0000256" key="10">
    <source>
        <dbReference type="ARBA" id="ARBA00023201"/>
    </source>
</evidence>
<evidence type="ECO:0000256" key="11">
    <source>
        <dbReference type="RuleBase" id="RU362091"/>
    </source>
</evidence>
<protein>
    <submittedName>
        <fullName evidence="14">Sodium/iodide cotransporter-like</fullName>
    </submittedName>
</protein>
<evidence type="ECO:0000256" key="1">
    <source>
        <dbReference type="ARBA" id="ARBA00004651"/>
    </source>
</evidence>
<sequence length="105" mass="11515">MDILSSAGNYLVGGRKMTFLPVAISLMVSFESSIMMLGLPAEIYCYGMEWMWYTVGVFVAQVWYMGIVLFGPAVALEAVQGTIDSGGPKRVVDIANEGGRFKMFK</sequence>
<gene>
    <name evidence="14" type="primary">LOC101848697</name>
</gene>
<reference evidence="14" key="1">
    <citation type="submission" date="2025-08" db="UniProtKB">
        <authorList>
            <consortium name="RefSeq"/>
        </authorList>
    </citation>
    <scope>IDENTIFICATION</scope>
</reference>
<dbReference type="PANTHER" id="PTHR42985">
    <property type="entry name" value="SODIUM-COUPLED MONOCARBOXYLATE TRANSPORTER"/>
    <property type="match status" value="1"/>
</dbReference>
<dbReference type="Pfam" id="PF00474">
    <property type="entry name" value="SSF"/>
    <property type="match status" value="1"/>
</dbReference>
<comment type="subcellular location">
    <subcellularLocation>
        <location evidence="1">Cell membrane</location>
        <topology evidence="1">Multi-pass membrane protein</topology>
    </subcellularLocation>
</comment>
<dbReference type="InterPro" id="IPR001734">
    <property type="entry name" value="Na/solute_symporter"/>
</dbReference>
<evidence type="ECO:0000256" key="4">
    <source>
        <dbReference type="ARBA" id="ARBA00022475"/>
    </source>
</evidence>
<dbReference type="RefSeq" id="XP_005110332.1">
    <property type="nucleotide sequence ID" value="XM_005110275.1"/>
</dbReference>
<name>A0ABM0K755_APLCA</name>